<name>A0A151IW98_9HYME</name>
<dbReference type="EMBL" id="KQ980867">
    <property type="protein sequence ID" value="KYN12098.1"/>
    <property type="molecule type" value="Genomic_DNA"/>
</dbReference>
<evidence type="ECO:0000313" key="1">
    <source>
        <dbReference type="EMBL" id="KYN12098.1"/>
    </source>
</evidence>
<gene>
    <name evidence="1" type="ORF">ALC57_15733</name>
</gene>
<organism evidence="1 2">
    <name type="scientific">Trachymyrmex cornetzi</name>
    <dbReference type="NCBI Taxonomy" id="471704"/>
    <lineage>
        <taxon>Eukaryota</taxon>
        <taxon>Metazoa</taxon>
        <taxon>Ecdysozoa</taxon>
        <taxon>Arthropoda</taxon>
        <taxon>Hexapoda</taxon>
        <taxon>Insecta</taxon>
        <taxon>Pterygota</taxon>
        <taxon>Neoptera</taxon>
        <taxon>Endopterygota</taxon>
        <taxon>Hymenoptera</taxon>
        <taxon>Apocrita</taxon>
        <taxon>Aculeata</taxon>
        <taxon>Formicoidea</taxon>
        <taxon>Formicidae</taxon>
        <taxon>Myrmicinae</taxon>
        <taxon>Trachymyrmex</taxon>
    </lineage>
</organism>
<accession>A0A151IW98</accession>
<dbReference type="Proteomes" id="UP000078492">
    <property type="component" value="Unassembled WGS sequence"/>
</dbReference>
<dbReference type="AlphaFoldDB" id="A0A151IW98"/>
<proteinExistence type="predicted"/>
<sequence>MVPTEISLEQLPEPPECALHATPNWDRASRYSSWPQLLRITAYLYRFLNRLRRSKNPLMTIATLLPEEIQNAKRYWLKTMQSDMFPNEIVALNQKPKARYRRAARSLFSILIWTRPNLFIFEEDSVELASQERRRIPLYYAHIRCWYSYPASSS</sequence>
<reference evidence="1 2" key="1">
    <citation type="submission" date="2015-09" db="EMBL/GenBank/DDBJ databases">
        <title>Trachymyrmex cornetzi WGS genome.</title>
        <authorList>
            <person name="Nygaard S."/>
            <person name="Hu H."/>
            <person name="Boomsma J."/>
            <person name="Zhang G."/>
        </authorList>
    </citation>
    <scope>NUCLEOTIDE SEQUENCE [LARGE SCALE GENOMIC DNA]</scope>
    <source>
        <strain evidence="1">Tcor2-1</strain>
        <tissue evidence="1">Whole body</tissue>
    </source>
</reference>
<evidence type="ECO:0000313" key="2">
    <source>
        <dbReference type="Proteomes" id="UP000078492"/>
    </source>
</evidence>
<protein>
    <submittedName>
        <fullName evidence="1">Uncharacterized protein</fullName>
    </submittedName>
</protein>
<keyword evidence="2" id="KW-1185">Reference proteome</keyword>